<sequence length="234" mass="26416">MKPNFSLICAILFIVAALRFGACSNVSTDANVDSEAGVRLIIRKSMFDYYLPLFASDFEYTFPSFGIEVQSDVGVFSLEYAGINPISIESTPVISFEEPNIIDISFENLEFSCTMQYHMDTFPYSQGDLDINVQRGLSDVSIVLEADHDDPEQLYAEISDVIVGAYDFELDWHNTELNEWSDGKYQEVENSLCDLINQWTIYAVTRILNNFLDSLPGTYVAFDTYVDVDDGLVD</sequence>
<keyword evidence="1" id="KW-0732">Signal</keyword>
<feature type="signal peptide" evidence="1">
    <location>
        <begin position="1"/>
        <end position="23"/>
    </location>
</feature>
<keyword evidence="3" id="KW-1185">Reference proteome</keyword>
<dbReference type="Proteomes" id="UP001057375">
    <property type="component" value="Unassembled WGS sequence"/>
</dbReference>
<comment type="caution">
    <text evidence="2">The sequence shown here is derived from an EMBL/GenBank/DDBJ whole genome shotgun (WGS) entry which is preliminary data.</text>
</comment>
<proteinExistence type="predicted"/>
<dbReference type="EMBL" id="BQXS01009712">
    <property type="protein sequence ID" value="GKT31665.1"/>
    <property type="molecule type" value="Genomic_DNA"/>
</dbReference>
<evidence type="ECO:0000313" key="2">
    <source>
        <dbReference type="EMBL" id="GKT31665.1"/>
    </source>
</evidence>
<gene>
    <name evidence="2" type="ORF">ADUPG1_006048</name>
</gene>
<protein>
    <submittedName>
        <fullName evidence="2">Uncharacterized protein</fullName>
    </submittedName>
</protein>
<accession>A0ABQ5KGK1</accession>
<name>A0ABQ5KGK1_9EUKA</name>
<evidence type="ECO:0000256" key="1">
    <source>
        <dbReference type="SAM" id="SignalP"/>
    </source>
</evidence>
<reference evidence="2" key="1">
    <citation type="submission" date="2022-03" db="EMBL/GenBank/DDBJ databases">
        <title>Draft genome sequence of Aduncisulcus paluster, a free-living microaerophilic Fornicata.</title>
        <authorList>
            <person name="Yuyama I."/>
            <person name="Kume K."/>
            <person name="Tamura T."/>
            <person name="Inagaki Y."/>
            <person name="Hashimoto T."/>
        </authorList>
    </citation>
    <scope>NUCLEOTIDE SEQUENCE</scope>
    <source>
        <strain evidence="2">NY0171</strain>
    </source>
</reference>
<evidence type="ECO:0000313" key="3">
    <source>
        <dbReference type="Proteomes" id="UP001057375"/>
    </source>
</evidence>
<organism evidence="2 3">
    <name type="scientific">Aduncisulcus paluster</name>
    <dbReference type="NCBI Taxonomy" id="2918883"/>
    <lineage>
        <taxon>Eukaryota</taxon>
        <taxon>Metamonada</taxon>
        <taxon>Carpediemonas-like organisms</taxon>
        <taxon>Aduncisulcus</taxon>
    </lineage>
</organism>
<feature type="chain" id="PRO_5045355183" evidence="1">
    <location>
        <begin position="24"/>
        <end position="234"/>
    </location>
</feature>